<keyword evidence="1" id="KW-0472">Membrane</keyword>
<feature type="transmembrane region" description="Helical" evidence="1">
    <location>
        <begin position="6"/>
        <end position="29"/>
    </location>
</feature>
<evidence type="ECO:0000313" key="3">
    <source>
        <dbReference type="Proteomes" id="UP000319848"/>
    </source>
</evidence>
<comment type="caution">
    <text evidence="2">The sequence shown here is derived from an EMBL/GenBank/DDBJ whole genome shotgun (WGS) entry which is preliminary data.</text>
</comment>
<keyword evidence="1" id="KW-0812">Transmembrane</keyword>
<dbReference type="OrthoDB" id="1115172at2"/>
<organism evidence="2 3">
    <name type="scientific">Flavobacterium cauense R2A-7</name>
    <dbReference type="NCBI Taxonomy" id="1341154"/>
    <lineage>
        <taxon>Bacteria</taxon>
        <taxon>Pseudomonadati</taxon>
        <taxon>Bacteroidota</taxon>
        <taxon>Flavobacteriia</taxon>
        <taxon>Flavobacteriales</taxon>
        <taxon>Flavobacteriaceae</taxon>
        <taxon>Flavobacterium</taxon>
    </lineage>
</organism>
<dbReference type="STRING" id="1341154.FCR2A7T_03060"/>
<evidence type="ECO:0000256" key="1">
    <source>
        <dbReference type="SAM" id="Phobius"/>
    </source>
</evidence>
<dbReference type="RefSeq" id="WP_023569497.1">
    <property type="nucleotide sequence ID" value="NZ_AVBI01000001.1"/>
</dbReference>
<reference evidence="2 3" key="1">
    <citation type="journal article" date="2015" name="Stand. Genomic Sci.">
        <title>Genomic Encyclopedia of Bacterial and Archaeal Type Strains, Phase III: the genomes of soil and plant-associated and newly described type strains.</title>
        <authorList>
            <person name="Whitman W.B."/>
            <person name="Woyke T."/>
            <person name="Klenk H.P."/>
            <person name="Zhou Y."/>
            <person name="Lilburn T.G."/>
            <person name="Beck B.J."/>
            <person name="De Vos P."/>
            <person name="Vandamme P."/>
            <person name="Eisen J.A."/>
            <person name="Garrity G."/>
            <person name="Hugenholtz P."/>
            <person name="Kyrpides N.C."/>
        </authorList>
    </citation>
    <scope>NUCLEOTIDE SEQUENCE [LARGE SCALE GENOMIC DNA]</scope>
    <source>
        <strain evidence="2 3">CGMCC 1.7270</strain>
    </source>
</reference>
<name>V6S589_9FLAO</name>
<dbReference type="AlphaFoldDB" id="V6S589"/>
<gene>
    <name evidence="2" type="ORF">IP98_01476</name>
</gene>
<keyword evidence="1" id="KW-1133">Transmembrane helix</keyword>
<evidence type="ECO:0000313" key="2">
    <source>
        <dbReference type="EMBL" id="TWI12994.1"/>
    </source>
</evidence>
<dbReference type="EMBL" id="VLKQ01000005">
    <property type="protein sequence ID" value="TWI12994.1"/>
    <property type="molecule type" value="Genomic_DNA"/>
</dbReference>
<accession>V6S589</accession>
<keyword evidence="3" id="KW-1185">Reference proteome</keyword>
<sequence>MPHSKLLHLTTSGVGFLVVGLIIVSFKLYDFSEQNKQLKDKISLENSIHQNQISEILKRYDSLKAFREEKTETIITPTPLETTSHKKPKHLAVHSGIKKTVLKKLKAINMSARGVRIISNDVVETNVSSKIDQVRVLFTLEANKDIEPGDKQLYIQIVNPKNRLLALKGKLETKLAKEVHYDRLDTDACFFINLHQHQLIVGDYKINLIHKGDVIGSANFRVN</sequence>
<proteinExistence type="predicted"/>
<protein>
    <submittedName>
        <fullName evidence="2">Uncharacterized protein</fullName>
    </submittedName>
</protein>
<dbReference type="Proteomes" id="UP000319848">
    <property type="component" value="Unassembled WGS sequence"/>
</dbReference>